<dbReference type="KEGG" id="sgv:B1H19_03225"/>
<accession>A0A1V0TK63</accession>
<evidence type="ECO:0000313" key="1">
    <source>
        <dbReference type="EMBL" id="ARF53309.1"/>
    </source>
</evidence>
<name>A0A1V0TK63_9ACTN</name>
<keyword evidence="2" id="KW-1185">Reference proteome</keyword>
<sequence>MARWEVRIPTLAPDGAHGFQMFFYALWNHSEALARSRALADVTTPSAIHHRRGATADITALAITLRPTNPLWDPPDQPEPVPRHIAWRTLSSASYART</sequence>
<dbReference type="RefSeq" id="WP_083102739.1">
    <property type="nucleotide sequence ID" value="NZ_CP020569.1"/>
</dbReference>
<dbReference type="OrthoDB" id="4265525at2"/>
<evidence type="ECO:0000313" key="2">
    <source>
        <dbReference type="Proteomes" id="UP000192726"/>
    </source>
</evidence>
<gene>
    <name evidence="1" type="ORF">B1H19_03225</name>
</gene>
<dbReference type="Proteomes" id="UP000192726">
    <property type="component" value="Chromosome"/>
</dbReference>
<organism evidence="1 2">
    <name type="scientific">Streptomyces gilvosporeus</name>
    <dbReference type="NCBI Taxonomy" id="553510"/>
    <lineage>
        <taxon>Bacteria</taxon>
        <taxon>Bacillati</taxon>
        <taxon>Actinomycetota</taxon>
        <taxon>Actinomycetes</taxon>
        <taxon>Kitasatosporales</taxon>
        <taxon>Streptomycetaceae</taxon>
        <taxon>Streptomyces</taxon>
    </lineage>
</organism>
<protein>
    <submittedName>
        <fullName evidence="1">Uncharacterized protein</fullName>
    </submittedName>
</protein>
<reference evidence="1 2" key="1">
    <citation type="submission" date="2017-04" db="EMBL/GenBank/DDBJ databases">
        <title>Complete Genome Sequence of Streptomyces gilvosporeus F607, a Capable Producer of Natamycin.</title>
        <authorList>
            <person name="Zong G."/>
            <person name="Zhong C."/>
            <person name="Fu J."/>
            <person name="Qin R."/>
            <person name="Cao G."/>
        </authorList>
    </citation>
    <scope>NUCLEOTIDE SEQUENCE [LARGE SCALE GENOMIC DNA]</scope>
    <source>
        <strain evidence="1 2">F607</strain>
    </source>
</reference>
<proteinExistence type="predicted"/>
<dbReference type="EMBL" id="CP020569">
    <property type="protein sequence ID" value="ARF53309.1"/>
    <property type="molecule type" value="Genomic_DNA"/>
</dbReference>
<dbReference type="AlphaFoldDB" id="A0A1V0TK63"/>